<keyword evidence="7" id="KW-1185">Reference proteome</keyword>
<evidence type="ECO:0000256" key="1">
    <source>
        <dbReference type="ARBA" id="ARBA00008140"/>
    </source>
</evidence>
<dbReference type="GO" id="GO:0006508">
    <property type="term" value="P:proteolysis"/>
    <property type="evidence" value="ECO:0007669"/>
    <property type="project" value="UniProtKB-KW"/>
</dbReference>
<evidence type="ECO:0000256" key="4">
    <source>
        <dbReference type="SAM" id="MobiDB-lite"/>
    </source>
</evidence>
<keyword evidence="2" id="KW-0645">Protease</keyword>
<accession>A0A9D4TGI7</accession>
<evidence type="ECO:0000259" key="5">
    <source>
        <dbReference type="PROSITE" id="PS51858"/>
    </source>
</evidence>
<evidence type="ECO:0000256" key="3">
    <source>
        <dbReference type="ARBA" id="ARBA00022801"/>
    </source>
</evidence>
<organism evidence="6 7">
    <name type="scientific">Chlorella vulgaris</name>
    <name type="common">Green alga</name>
    <dbReference type="NCBI Taxonomy" id="3077"/>
    <lineage>
        <taxon>Eukaryota</taxon>
        <taxon>Viridiplantae</taxon>
        <taxon>Chlorophyta</taxon>
        <taxon>core chlorophytes</taxon>
        <taxon>Trebouxiophyceae</taxon>
        <taxon>Chlorellales</taxon>
        <taxon>Chlorellaceae</taxon>
        <taxon>Chlorella clade</taxon>
        <taxon>Chlorella</taxon>
    </lineage>
</organism>
<dbReference type="SMART" id="SM01179">
    <property type="entry name" value="DUF862"/>
    <property type="match status" value="1"/>
</dbReference>
<evidence type="ECO:0000313" key="6">
    <source>
        <dbReference type="EMBL" id="KAI3424940.1"/>
    </source>
</evidence>
<evidence type="ECO:0000256" key="2">
    <source>
        <dbReference type="ARBA" id="ARBA00022670"/>
    </source>
</evidence>
<dbReference type="AlphaFoldDB" id="A0A9D4TGI7"/>
<dbReference type="OrthoDB" id="21221at2759"/>
<keyword evidence="3" id="KW-0378">Hydrolase</keyword>
<dbReference type="GO" id="GO:0070646">
    <property type="term" value="P:protein modification by small protein removal"/>
    <property type="evidence" value="ECO:0007669"/>
    <property type="project" value="TreeGrafter"/>
</dbReference>
<dbReference type="GO" id="GO:0008233">
    <property type="term" value="F:peptidase activity"/>
    <property type="evidence" value="ECO:0007669"/>
    <property type="project" value="UniProtKB-KW"/>
</dbReference>
<reference evidence="6" key="1">
    <citation type="journal article" date="2019" name="Plant J.">
        <title>Chlorella vulgaris genome assembly and annotation reveals the molecular basis for metabolic acclimation to high light conditions.</title>
        <authorList>
            <person name="Cecchin M."/>
            <person name="Marcolungo L."/>
            <person name="Rossato M."/>
            <person name="Girolomoni L."/>
            <person name="Cosentino E."/>
            <person name="Cuine S."/>
            <person name="Li-Beisson Y."/>
            <person name="Delledonne M."/>
            <person name="Ballottari M."/>
        </authorList>
    </citation>
    <scope>NUCLEOTIDE SEQUENCE</scope>
    <source>
        <strain evidence="6">211/11P</strain>
    </source>
</reference>
<evidence type="ECO:0000313" key="7">
    <source>
        <dbReference type="Proteomes" id="UP001055712"/>
    </source>
</evidence>
<feature type="region of interest" description="Disordered" evidence="4">
    <location>
        <begin position="160"/>
        <end position="183"/>
    </location>
</feature>
<dbReference type="InterPro" id="IPR008580">
    <property type="entry name" value="PPPDE_dom"/>
</dbReference>
<reference evidence="6" key="2">
    <citation type="submission" date="2020-11" db="EMBL/GenBank/DDBJ databases">
        <authorList>
            <person name="Cecchin M."/>
            <person name="Marcolungo L."/>
            <person name="Rossato M."/>
            <person name="Girolomoni L."/>
            <person name="Cosentino E."/>
            <person name="Cuine S."/>
            <person name="Li-Beisson Y."/>
            <person name="Delledonne M."/>
            <person name="Ballottari M."/>
        </authorList>
    </citation>
    <scope>NUCLEOTIDE SEQUENCE</scope>
    <source>
        <strain evidence="6">211/11P</strain>
        <tissue evidence="6">Whole cell</tissue>
    </source>
</reference>
<comment type="caution">
    <text evidence="6">The sequence shown here is derived from an EMBL/GenBank/DDBJ whole genome shotgun (WGS) entry which is preliminary data.</text>
</comment>
<dbReference type="PROSITE" id="PS51858">
    <property type="entry name" value="PPPDE"/>
    <property type="match status" value="1"/>
</dbReference>
<comment type="similarity">
    <text evidence="1">Belongs to the DeSI family.</text>
</comment>
<dbReference type="EMBL" id="SIDB01000012">
    <property type="protein sequence ID" value="KAI3424940.1"/>
    <property type="molecule type" value="Genomic_DNA"/>
</dbReference>
<sequence length="338" mass="34794">MAEASTPTGELVQLYIYDLSNGMARTFSQMLLGRQIDAIFHTSIAIGGWEHYFGGGIQVARAHSTPFGRPMEVLDLGHTELPEDLRAELLADLSERYTPESYSLFHNNCNSFSNELAQLLCGRSIPQHITGLPAEVLATPFGQMIAPMLSGLEQQLRGMQGQAMRPPAAGAAPAAGEAGALGSRPGQPLLPAAAAAVAAAGALPAGSPAEQRTAAGIGASAVEGPAVQAAEHEIEAAVAAGMMQEAGQKQHSQVLQAAQHAAGAAAGVAAKAGVGGGSGGEEAAKLALEQAVQAEYCRIMAAGGVSEHEAQAAALEAVAVQQSLDWHQQQQQQQREES</sequence>
<feature type="domain" description="PPPDE" evidence="5">
    <location>
        <begin position="10"/>
        <end position="150"/>
    </location>
</feature>
<dbReference type="PANTHER" id="PTHR12378">
    <property type="entry name" value="DESUMOYLATING ISOPEPTIDASE"/>
    <property type="match status" value="1"/>
</dbReference>
<proteinExistence type="inferred from homology"/>
<gene>
    <name evidence="6" type="ORF">D9Q98_008323</name>
</gene>
<name>A0A9D4TGI7_CHLVU</name>
<protein>
    <recommendedName>
        <fullName evidence="5">PPPDE domain-containing protein</fullName>
    </recommendedName>
</protein>
<dbReference type="PANTHER" id="PTHR12378:SF7">
    <property type="entry name" value="DESUMOYLATING ISOPEPTIDASE 1"/>
    <property type="match status" value="1"/>
</dbReference>
<dbReference type="Pfam" id="PF05903">
    <property type="entry name" value="Peptidase_C97"/>
    <property type="match status" value="1"/>
</dbReference>
<dbReference type="Proteomes" id="UP001055712">
    <property type="component" value="Unassembled WGS sequence"/>
</dbReference>
<dbReference type="InterPro" id="IPR042266">
    <property type="entry name" value="PPPDE_sf"/>
</dbReference>
<feature type="compositionally biased region" description="Low complexity" evidence="4">
    <location>
        <begin position="166"/>
        <end position="183"/>
    </location>
</feature>
<dbReference type="Gene3D" id="3.90.1720.30">
    <property type="entry name" value="PPPDE domains"/>
    <property type="match status" value="1"/>
</dbReference>